<keyword evidence="10 12" id="KW-0739">Sodium transport</keyword>
<gene>
    <name evidence="14" type="ORF">PPYR_09351</name>
</gene>
<dbReference type="EMBL" id="VVIM01000006">
    <property type="protein sequence ID" value="KAB0798358.1"/>
    <property type="molecule type" value="Genomic_DNA"/>
</dbReference>
<proteinExistence type="inferred from homology"/>
<evidence type="ECO:0000256" key="7">
    <source>
        <dbReference type="ARBA" id="ARBA00023053"/>
    </source>
</evidence>
<name>A0A5N4AMC4_PHOPY</name>
<keyword evidence="3 12" id="KW-0813">Transport</keyword>
<keyword evidence="11 12" id="KW-0407">Ion channel</keyword>
<comment type="similarity">
    <text evidence="2 12">Belongs to the amiloride-sensitive sodium channel (TC 1.A.6) family.</text>
</comment>
<feature type="transmembrane region" description="Helical" evidence="13">
    <location>
        <begin position="50"/>
        <end position="71"/>
    </location>
</feature>
<evidence type="ECO:0000256" key="1">
    <source>
        <dbReference type="ARBA" id="ARBA00004141"/>
    </source>
</evidence>
<dbReference type="InterPro" id="IPR001873">
    <property type="entry name" value="ENaC"/>
</dbReference>
<organism evidence="14 15">
    <name type="scientific">Photinus pyralis</name>
    <name type="common">Common eastern firefly</name>
    <name type="synonym">Lampyris pyralis</name>
    <dbReference type="NCBI Taxonomy" id="7054"/>
    <lineage>
        <taxon>Eukaryota</taxon>
        <taxon>Metazoa</taxon>
        <taxon>Ecdysozoa</taxon>
        <taxon>Arthropoda</taxon>
        <taxon>Hexapoda</taxon>
        <taxon>Insecta</taxon>
        <taxon>Pterygota</taxon>
        <taxon>Neoptera</taxon>
        <taxon>Endopterygota</taxon>
        <taxon>Coleoptera</taxon>
        <taxon>Polyphaga</taxon>
        <taxon>Elateriformia</taxon>
        <taxon>Elateroidea</taxon>
        <taxon>Lampyridae</taxon>
        <taxon>Lampyrinae</taxon>
        <taxon>Photinus</taxon>
    </lineage>
</organism>
<evidence type="ECO:0000256" key="11">
    <source>
        <dbReference type="ARBA" id="ARBA00023303"/>
    </source>
</evidence>
<comment type="subcellular location">
    <subcellularLocation>
        <location evidence="1">Membrane</location>
        <topology evidence="1">Multi-pass membrane protein</topology>
    </subcellularLocation>
</comment>
<evidence type="ECO:0000256" key="10">
    <source>
        <dbReference type="ARBA" id="ARBA00023201"/>
    </source>
</evidence>
<dbReference type="Gene3D" id="1.10.287.820">
    <property type="entry name" value="Acid-sensing ion channel domain"/>
    <property type="match status" value="1"/>
</dbReference>
<accession>A0A5N4AMC4</accession>
<keyword evidence="8 12" id="KW-0406">Ion transport</keyword>
<reference evidence="14 15" key="1">
    <citation type="journal article" date="2018" name="Elife">
        <title>Firefly genomes illuminate parallel origins of bioluminescence in beetles.</title>
        <authorList>
            <person name="Fallon T.R."/>
            <person name="Lower S.E."/>
            <person name="Chang C.H."/>
            <person name="Bessho-Uehara M."/>
            <person name="Martin G.J."/>
            <person name="Bewick A.J."/>
            <person name="Behringer M."/>
            <person name="Debat H.J."/>
            <person name="Wong I."/>
            <person name="Day J.C."/>
            <person name="Suvorov A."/>
            <person name="Silva C.J."/>
            <person name="Stanger-Hall K.F."/>
            <person name="Hall D.W."/>
            <person name="Schmitz R.J."/>
            <person name="Nelson D.R."/>
            <person name="Lewis S.M."/>
            <person name="Shigenobu S."/>
            <person name="Bybee S.M."/>
            <person name="Larracuente A.M."/>
            <person name="Oba Y."/>
            <person name="Weng J.K."/>
        </authorList>
    </citation>
    <scope>NUCLEOTIDE SEQUENCE [LARGE SCALE GENOMIC DNA]</scope>
    <source>
        <strain evidence="14">1611_PpyrPB1</strain>
        <tissue evidence="14">Whole body</tissue>
    </source>
</reference>
<dbReference type="InParanoid" id="A0A5N4AMC4"/>
<keyword evidence="9 13" id="KW-0472">Membrane</keyword>
<keyword evidence="7" id="KW-0915">Sodium</keyword>
<dbReference type="PANTHER" id="PTHR11690:SF243">
    <property type="entry name" value="PICKPOCKET 12-RELATED"/>
    <property type="match status" value="1"/>
</dbReference>
<dbReference type="GO" id="GO:0015280">
    <property type="term" value="F:ligand-gated sodium channel activity"/>
    <property type="evidence" value="ECO:0007669"/>
    <property type="project" value="TreeGrafter"/>
</dbReference>
<evidence type="ECO:0000256" key="6">
    <source>
        <dbReference type="ARBA" id="ARBA00022989"/>
    </source>
</evidence>
<evidence type="ECO:0000256" key="2">
    <source>
        <dbReference type="ARBA" id="ARBA00007193"/>
    </source>
</evidence>
<evidence type="ECO:0000313" key="15">
    <source>
        <dbReference type="Proteomes" id="UP000327044"/>
    </source>
</evidence>
<protein>
    <submittedName>
        <fullName evidence="14">Uncharacterized protein</fullName>
    </submittedName>
</protein>
<evidence type="ECO:0000256" key="8">
    <source>
        <dbReference type="ARBA" id="ARBA00023065"/>
    </source>
</evidence>
<dbReference type="Proteomes" id="UP000327044">
    <property type="component" value="Unassembled WGS sequence"/>
</dbReference>
<keyword evidence="6 13" id="KW-1133">Transmembrane helix</keyword>
<evidence type="ECO:0000256" key="3">
    <source>
        <dbReference type="ARBA" id="ARBA00022448"/>
    </source>
</evidence>
<comment type="caution">
    <text evidence="14">The sequence shown here is derived from an EMBL/GenBank/DDBJ whole genome shotgun (WGS) entry which is preliminary data.</text>
</comment>
<dbReference type="PANTHER" id="PTHR11690">
    <property type="entry name" value="AMILORIDE-SENSITIVE SODIUM CHANNEL-RELATED"/>
    <property type="match status" value="1"/>
</dbReference>
<evidence type="ECO:0000313" key="14">
    <source>
        <dbReference type="EMBL" id="KAB0798358.1"/>
    </source>
</evidence>
<keyword evidence="4 12" id="KW-0894">Sodium channel</keyword>
<keyword evidence="5 12" id="KW-0812">Transmembrane</keyword>
<dbReference type="Pfam" id="PF00858">
    <property type="entry name" value="ASC"/>
    <property type="match status" value="2"/>
</dbReference>
<evidence type="ECO:0000256" key="4">
    <source>
        <dbReference type="ARBA" id="ARBA00022461"/>
    </source>
</evidence>
<dbReference type="GO" id="GO:0005886">
    <property type="term" value="C:plasma membrane"/>
    <property type="evidence" value="ECO:0007669"/>
    <property type="project" value="TreeGrafter"/>
</dbReference>
<keyword evidence="15" id="KW-1185">Reference proteome</keyword>
<sequence length="382" mass="43591">MSKTKQTSLVTSEMIDRKLLNEKINNYLQQCTLHGLKYVGNQQLCWIERLFWLAAFIAASFLSGYFIITIVNNYNDRIIISINPRPINADRLPFPTITVCDMNRANKNRALKADDPFHKRCLGVLCDAKDPHGDDLLNARPAPIEQVHFINFTKRVGRKCYRSNKILILRPYEDLLKDRRPYNAEKWAVETGFSPNATNETIPWRLIGSGLTIMLKTDVDNYFCSSTNSAGFKISIADPLELPLGEGLITILPGFKIEIAISPLIKDARTSLTHDTTAASRWCHFSNERKLKLYKSYSLLKCLMECQINYTTEMCNCVPYYALSNRTSPICEQRHKACQNQVSDLRANAYQTAMNMIFARPNLTSALLTDGYLAISQTYRNF</sequence>
<evidence type="ECO:0000256" key="13">
    <source>
        <dbReference type="SAM" id="Phobius"/>
    </source>
</evidence>
<evidence type="ECO:0000256" key="5">
    <source>
        <dbReference type="ARBA" id="ARBA00022692"/>
    </source>
</evidence>
<evidence type="ECO:0000256" key="12">
    <source>
        <dbReference type="RuleBase" id="RU000679"/>
    </source>
</evidence>
<dbReference type="AlphaFoldDB" id="A0A5N4AMC4"/>
<evidence type="ECO:0000256" key="9">
    <source>
        <dbReference type="ARBA" id="ARBA00023136"/>
    </source>
</evidence>